<name>A0ABT4LA06_9SPHI</name>
<proteinExistence type="predicted"/>
<dbReference type="PANTHER" id="PTHR43617:SF9">
    <property type="entry name" value="GNAT FAMILY ACETYLTRANSFERASE"/>
    <property type="match status" value="1"/>
</dbReference>
<feature type="domain" description="N-acetyltransferase" evidence="1">
    <location>
        <begin position="1"/>
        <end position="169"/>
    </location>
</feature>
<accession>A0ABT4LA06</accession>
<protein>
    <submittedName>
        <fullName evidence="2">GNAT family N-acetyltransferase</fullName>
        <ecNumber evidence="2">2.3.1.-</ecNumber>
    </submittedName>
</protein>
<dbReference type="PANTHER" id="PTHR43617">
    <property type="entry name" value="L-AMINO ACID N-ACETYLTRANSFERASE"/>
    <property type="match status" value="1"/>
</dbReference>
<comment type="caution">
    <text evidence="2">The sequence shown here is derived from an EMBL/GenBank/DDBJ whole genome shotgun (WGS) entry which is preliminary data.</text>
</comment>
<dbReference type="RefSeq" id="WP_269427804.1">
    <property type="nucleotide sequence ID" value="NZ_JAPWGM010000004.1"/>
</dbReference>
<keyword evidence="2" id="KW-0808">Transferase</keyword>
<gene>
    <name evidence="2" type="ORF">O0955_12100</name>
</gene>
<evidence type="ECO:0000259" key="1">
    <source>
        <dbReference type="PROSITE" id="PS51186"/>
    </source>
</evidence>
<keyword evidence="2" id="KW-0012">Acyltransferase</keyword>
<dbReference type="InterPro" id="IPR000182">
    <property type="entry name" value="GNAT_dom"/>
</dbReference>
<dbReference type="Pfam" id="PF00583">
    <property type="entry name" value="Acetyltransf_1"/>
    <property type="match status" value="1"/>
</dbReference>
<organism evidence="2 3">
    <name type="scientific">Pedobacter punctiformis</name>
    <dbReference type="NCBI Taxonomy" id="3004097"/>
    <lineage>
        <taxon>Bacteria</taxon>
        <taxon>Pseudomonadati</taxon>
        <taxon>Bacteroidota</taxon>
        <taxon>Sphingobacteriia</taxon>
        <taxon>Sphingobacteriales</taxon>
        <taxon>Sphingobacteriaceae</taxon>
        <taxon>Pedobacter</taxon>
    </lineage>
</organism>
<keyword evidence="3" id="KW-1185">Reference proteome</keyword>
<dbReference type="SUPFAM" id="SSF55729">
    <property type="entry name" value="Acyl-CoA N-acyltransferases (Nat)"/>
    <property type="match status" value="1"/>
</dbReference>
<reference evidence="2" key="1">
    <citation type="submission" date="2022-12" db="EMBL/GenBank/DDBJ databases">
        <title>Genome sequence of HCMS5-2.</title>
        <authorList>
            <person name="Woo H."/>
        </authorList>
    </citation>
    <scope>NUCLEOTIDE SEQUENCE</scope>
    <source>
        <strain evidence="2">HCMS5-2</strain>
    </source>
</reference>
<dbReference type="Gene3D" id="3.40.630.30">
    <property type="match status" value="1"/>
</dbReference>
<dbReference type="GO" id="GO:0016746">
    <property type="term" value="F:acyltransferase activity"/>
    <property type="evidence" value="ECO:0007669"/>
    <property type="project" value="UniProtKB-KW"/>
</dbReference>
<dbReference type="PROSITE" id="PS51186">
    <property type="entry name" value="GNAT"/>
    <property type="match status" value="1"/>
</dbReference>
<dbReference type="EMBL" id="JAPWGM010000004">
    <property type="protein sequence ID" value="MCZ4244745.1"/>
    <property type="molecule type" value="Genomic_DNA"/>
</dbReference>
<dbReference type="InterPro" id="IPR050276">
    <property type="entry name" value="MshD_Acetyltransferase"/>
</dbReference>
<dbReference type="CDD" id="cd04301">
    <property type="entry name" value="NAT_SF"/>
    <property type="match status" value="1"/>
</dbReference>
<dbReference type="InterPro" id="IPR016181">
    <property type="entry name" value="Acyl_CoA_acyltransferase"/>
</dbReference>
<evidence type="ECO:0000313" key="3">
    <source>
        <dbReference type="Proteomes" id="UP001144347"/>
    </source>
</evidence>
<dbReference type="Proteomes" id="UP001144347">
    <property type="component" value="Unassembled WGS sequence"/>
</dbReference>
<sequence length="169" mass="19172">MPITRATSADIPEINRLVNSAYRGEESKKGWTTEANLLNGIRIDEETLAEYFKNEAITLLKYTNDHGKIIGSVYLELKTPKLYLGMFSVSPTLQGNGVGRALIEAAEVIAKQQNCDTITMTVIKGREELISWYERRGYSFTGEIQPFHDNVRFGQPRQLIELIVMEKMI</sequence>
<dbReference type="EC" id="2.3.1.-" evidence="2"/>
<evidence type="ECO:0000313" key="2">
    <source>
        <dbReference type="EMBL" id="MCZ4244745.1"/>
    </source>
</evidence>